<proteinExistence type="predicted"/>
<keyword evidence="5" id="KW-1185">Reference proteome</keyword>
<dbReference type="PANTHER" id="PTHR22916">
    <property type="entry name" value="GLYCOSYLTRANSFERASE"/>
    <property type="match status" value="1"/>
</dbReference>
<name>A0ABV1JGT2_9ACTN</name>
<dbReference type="InterPro" id="IPR043148">
    <property type="entry name" value="TagF_C"/>
</dbReference>
<keyword evidence="2 4" id="KW-0808">Transferase</keyword>
<dbReference type="Pfam" id="PF00535">
    <property type="entry name" value="Glycos_transf_2"/>
    <property type="match status" value="1"/>
</dbReference>
<dbReference type="Gene3D" id="3.90.550.10">
    <property type="entry name" value="Spore Coat Polysaccharide Biosynthesis Protein SpsA, Chain A"/>
    <property type="match status" value="1"/>
</dbReference>
<protein>
    <submittedName>
        <fullName evidence="4">Glycosyltransferase</fullName>
        <ecNumber evidence="4">2.4.-.-</ecNumber>
    </submittedName>
</protein>
<dbReference type="SUPFAM" id="SSF53448">
    <property type="entry name" value="Nucleotide-diphospho-sugar transferases"/>
    <property type="match status" value="1"/>
</dbReference>
<dbReference type="InterPro" id="IPR029044">
    <property type="entry name" value="Nucleotide-diphossugar_trans"/>
</dbReference>
<dbReference type="PANTHER" id="PTHR22916:SF51">
    <property type="entry name" value="GLYCOSYLTRANSFERASE EPSH-RELATED"/>
    <property type="match status" value="1"/>
</dbReference>
<evidence type="ECO:0000313" key="4">
    <source>
        <dbReference type="EMBL" id="MEQ3364303.1"/>
    </source>
</evidence>
<reference evidence="4 5" key="1">
    <citation type="submission" date="2024-04" db="EMBL/GenBank/DDBJ databases">
        <title>Human intestinal bacterial collection.</title>
        <authorList>
            <person name="Pauvert C."/>
            <person name="Hitch T.C.A."/>
            <person name="Clavel T."/>
        </authorList>
    </citation>
    <scope>NUCLEOTIDE SEQUENCE [LARGE SCALE GENOMIC DNA]</scope>
    <source>
        <strain evidence="4 5">CLA-KB-H42</strain>
    </source>
</reference>
<dbReference type="Pfam" id="PF04464">
    <property type="entry name" value="Glyphos_transf"/>
    <property type="match status" value="1"/>
</dbReference>
<dbReference type="InterPro" id="IPR007554">
    <property type="entry name" value="Glycerophosphate_synth"/>
</dbReference>
<dbReference type="GO" id="GO:0016757">
    <property type="term" value="F:glycosyltransferase activity"/>
    <property type="evidence" value="ECO:0007669"/>
    <property type="project" value="UniProtKB-KW"/>
</dbReference>
<feature type="domain" description="Glycosyltransferase 2-like" evidence="3">
    <location>
        <begin position="11"/>
        <end position="141"/>
    </location>
</feature>
<organism evidence="4 5">
    <name type="scientific">Raoultibacter massiliensis</name>
    <dbReference type="NCBI Taxonomy" id="1852371"/>
    <lineage>
        <taxon>Bacteria</taxon>
        <taxon>Bacillati</taxon>
        <taxon>Actinomycetota</taxon>
        <taxon>Coriobacteriia</taxon>
        <taxon>Eggerthellales</taxon>
        <taxon>Eggerthellaceae</taxon>
        <taxon>Raoultibacter</taxon>
    </lineage>
</organism>
<dbReference type="CDD" id="cd00761">
    <property type="entry name" value="Glyco_tranf_GTA_type"/>
    <property type="match status" value="1"/>
</dbReference>
<dbReference type="Gene3D" id="3.40.50.12580">
    <property type="match status" value="1"/>
</dbReference>
<dbReference type="RefSeq" id="WP_102373277.1">
    <property type="nucleotide sequence ID" value="NZ_JBBNOP010000024.1"/>
</dbReference>
<accession>A0ABV1JGT2</accession>
<evidence type="ECO:0000259" key="3">
    <source>
        <dbReference type="Pfam" id="PF00535"/>
    </source>
</evidence>
<evidence type="ECO:0000313" key="5">
    <source>
        <dbReference type="Proteomes" id="UP001487305"/>
    </source>
</evidence>
<dbReference type="EMBL" id="JBBNOP010000024">
    <property type="protein sequence ID" value="MEQ3364303.1"/>
    <property type="molecule type" value="Genomic_DNA"/>
</dbReference>
<evidence type="ECO:0000256" key="1">
    <source>
        <dbReference type="ARBA" id="ARBA00022676"/>
    </source>
</evidence>
<comment type="caution">
    <text evidence="4">The sequence shown here is derived from an EMBL/GenBank/DDBJ whole genome shotgun (WGS) entry which is preliminary data.</text>
</comment>
<dbReference type="InterPro" id="IPR001173">
    <property type="entry name" value="Glyco_trans_2-like"/>
</dbReference>
<dbReference type="EC" id="2.4.-.-" evidence="4"/>
<evidence type="ECO:0000256" key="2">
    <source>
        <dbReference type="ARBA" id="ARBA00022679"/>
    </source>
</evidence>
<dbReference type="Proteomes" id="UP001487305">
    <property type="component" value="Unassembled WGS sequence"/>
</dbReference>
<sequence length="899" mass="103091">MASLKSEISMSVVIPVYNKADRLEECVESVLGQTANKASFEIILVDDGSTDGSLSLCRNMAERHSCIRLISQTNQGVSAARNAGMKAAVGRYIMFLDADDLISPGTIQSLVSVFEKCEQDTDLITYPLQYFNPYTGSRKSHKRETWFDGDGVYDLEKYPYVAQTTMNVCIRNEQDPDAVFAYGMKMGEDQLFITERLKGKAKIGYCSKAEYIYTKDGSNASRQGNNPLYAFDDMITLYQSLLDIAQENPAMKEYAYQLILYNIDWRLRGDLLFPTFCTGDERSGKEQQLASILKRIPMLSYARSPYLSEYHKGYLLNRYILSKEEVSVSYGCERTTVSINKKYWETDKPKITITHCLESAGHLLMRGHFDCPAFILDSQPILSLCFGEKRVEVLLDSSSFEYNEAKVKTAKSYNFAIEIPTEPDRHSISYWFIAEVSRRPIERIDVALTLKRHNAFVVDGTALFRKCMLQVSGDNLIIHRKRIASTALLFAKKAMEDRSFLVKRLLVSMLMMRRRKQRVWLYVDLPASPTKGNALIQFLHDIEKDDGIERYYISNCGEQLEKEHPVLLGHVVKCETVEHVFLSLKAEIIFASYVESFTYRPMSQSTYDGLGDYAGKQELIYLQHGVLHARMPWYISYDRLLFDKIVISTQLEATNLTHRYCFPDSSIIYSGMPRFDMISVENIRPKKKILFAPSWRAYLVAGKASRRTAVDDLLISSSFYRGVKTFVSRLIEERLLEKWGFSLEIKLHPNFSCYKHLFVFDNDNVSLSSEQILESDYAVVITDYSSYAYDFVYAGCDILYFIPDYKEFKAGLNQYSELDFSLDKNEGFGPLSTNAEDAITELALVLSRTENDDIDQTVYQKRCQKFFFHHDGKNSDRLYEASQALANEKDSGSFYQEVK</sequence>
<keyword evidence="1 4" id="KW-0328">Glycosyltransferase</keyword>
<gene>
    <name evidence="4" type="ORF">AAA083_15085</name>
</gene>